<sequence>MGDQNPAATTPDRESAVPPWARPRVAGRPPLTREEIVDAAVSLADAEGLPAVSIRRVAAVLSARPMSLYSHFDRKDDLLALMHDRVTAEVLVPEPLPADWRAALRAIAHHTRQTCLRHPWLLQTQAGATRLGPNALRHAEQSAAAVAGLPLTPARRIALLCAVDTYTFGQVGIELRERLTERDQDQLTAYLDSMINSGEYPHLARLPRQELLALGYQAEQSFDEGLGWLLAGVAASLGVARS</sequence>
<evidence type="ECO:0000256" key="5">
    <source>
        <dbReference type="SAM" id="MobiDB-lite"/>
    </source>
</evidence>
<protein>
    <submittedName>
        <fullName evidence="7">TetR/AcrR family transcriptional regulator</fullName>
    </submittedName>
</protein>
<dbReference type="EMBL" id="JALKFT010000009">
    <property type="protein sequence ID" value="MCK9876404.1"/>
    <property type="molecule type" value="Genomic_DNA"/>
</dbReference>
<dbReference type="InterPro" id="IPR001647">
    <property type="entry name" value="HTH_TetR"/>
</dbReference>
<evidence type="ECO:0000256" key="4">
    <source>
        <dbReference type="PROSITE-ProRule" id="PRU00335"/>
    </source>
</evidence>
<dbReference type="Pfam" id="PF02909">
    <property type="entry name" value="TetR_C_1"/>
    <property type="match status" value="1"/>
</dbReference>
<evidence type="ECO:0000256" key="2">
    <source>
        <dbReference type="ARBA" id="ARBA00023125"/>
    </source>
</evidence>
<dbReference type="Gene3D" id="1.10.357.10">
    <property type="entry name" value="Tetracycline Repressor, domain 2"/>
    <property type="match status" value="1"/>
</dbReference>
<evidence type="ECO:0000256" key="1">
    <source>
        <dbReference type="ARBA" id="ARBA00023015"/>
    </source>
</evidence>
<feature type="region of interest" description="Disordered" evidence="5">
    <location>
        <begin position="1"/>
        <end position="27"/>
    </location>
</feature>
<organism evidence="7 8">
    <name type="scientific">Frankia umida</name>
    <dbReference type="NCBI Taxonomy" id="573489"/>
    <lineage>
        <taxon>Bacteria</taxon>
        <taxon>Bacillati</taxon>
        <taxon>Actinomycetota</taxon>
        <taxon>Actinomycetes</taxon>
        <taxon>Frankiales</taxon>
        <taxon>Frankiaceae</taxon>
        <taxon>Frankia</taxon>
    </lineage>
</organism>
<proteinExistence type="predicted"/>
<evidence type="ECO:0000313" key="8">
    <source>
        <dbReference type="Proteomes" id="UP001201873"/>
    </source>
</evidence>
<keyword evidence="3" id="KW-0804">Transcription</keyword>
<keyword evidence="1" id="KW-0805">Transcription regulation</keyword>
<evidence type="ECO:0000259" key="6">
    <source>
        <dbReference type="PROSITE" id="PS50977"/>
    </source>
</evidence>
<dbReference type="InterPro" id="IPR050109">
    <property type="entry name" value="HTH-type_TetR-like_transc_reg"/>
</dbReference>
<evidence type="ECO:0000313" key="7">
    <source>
        <dbReference type="EMBL" id="MCK9876404.1"/>
    </source>
</evidence>
<dbReference type="PROSITE" id="PS50977">
    <property type="entry name" value="HTH_TETR_2"/>
    <property type="match status" value="1"/>
</dbReference>
<dbReference type="SUPFAM" id="SSF48498">
    <property type="entry name" value="Tetracyclin repressor-like, C-terminal domain"/>
    <property type="match status" value="1"/>
</dbReference>
<dbReference type="Gene3D" id="1.10.10.60">
    <property type="entry name" value="Homeodomain-like"/>
    <property type="match status" value="1"/>
</dbReference>
<dbReference type="SUPFAM" id="SSF46689">
    <property type="entry name" value="Homeodomain-like"/>
    <property type="match status" value="1"/>
</dbReference>
<comment type="caution">
    <text evidence="7">The sequence shown here is derived from an EMBL/GenBank/DDBJ whole genome shotgun (WGS) entry which is preliminary data.</text>
</comment>
<feature type="DNA-binding region" description="H-T-H motif" evidence="4">
    <location>
        <begin position="53"/>
        <end position="72"/>
    </location>
</feature>
<dbReference type="InterPro" id="IPR036271">
    <property type="entry name" value="Tet_transcr_reg_TetR-rel_C_sf"/>
</dbReference>
<dbReference type="InterPro" id="IPR009057">
    <property type="entry name" value="Homeodomain-like_sf"/>
</dbReference>
<dbReference type="Proteomes" id="UP001201873">
    <property type="component" value="Unassembled WGS sequence"/>
</dbReference>
<evidence type="ECO:0000256" key="3">
    <source>
        <dbReference type="ARBA" id="ARBA00023163"/>
    </source>
</evidence>
<feature type="domain" description="HTH tetR-type" evidence="6">
    <location>
        <begin position="30"/>
        <end position="90"/>
    </location>
</feature>
<dbReference type="PANTHER" id="PTHR30055">
    <property type="entry name" value="HTH-TYPE TRANSCRIPTIONAL REGULATOR RUTR"/>
    <property type="match status" value="1"/>
</dbReference>
<name>A0ABT0JXZ3_9ACTN</name>
<keyword evidence="8" id="KW-1185">Reference proteome</keyword>
<keyword evidence="2 4" id="KW-0238">DNA-binding</keyword>
<gene>
    <name evidence="7" type="ORF">MXD59_11575</name>
</gene>
<dbReference type="RefSeq" id="WP_248810648.1">
    <property type="nucleotide sequence ID" value="NZ_JALKFT010000009.1"/>
</dbReference>
<reference evidence="7 8" key="1">
    <citation type="submission" date="2022-04" db="EMBL/GenBank/DDBJ databases">
        <title>Genome diversity in the genus Frankia.</title>
        <authorList>
            <person name="Carlos-Shanley C."/>
            <person name="Hahn D."/>
        </authorList>
    </citation>
    <scope>NUCLEOTIDE SEQUENCE [LARGE SCALE GENOMIC DNA]</scope>
    <source>
        <strain evidence="7 8">Ag45/Mut15</strain>
    </source>
</reference>
<dbReference type="Pfam" id="PF00440">
    <property type="entry name" value="TetR_N"/>
    <property type="match status" value="1"/>
</dbReference>
<dbReference type="InterPro" id="IPR004111">
    <property type="entry name" value="Repressor_TetR_C"/>
</dbReference>
<accession>A0ABT0JXZ3</accession>
<dbReference type="PANTHER" id="PTHR30055:SF151">
    <property type="entry name" value="TRANSCRIPTIONAL REGULATORY PROTEIN"/>
    <property type="match status" value="1"/>
</dbReference>